<dbReference type="AlphaFoldDB" id="A0AAE9FEK4"/>
<name>A0AAE9FEK4_CAEBR</name>
<organism evidence="1 2">
    <name type="scientific">Caenorhabditis briggsae</name>
    <dbReference type="NCBI Taxonomy" id="6238"/>
    <lineage>
        <taxon>Eukaryota</taxon>
        <taxon>Metazoa</taxon>
        <taxon>Ecdysozoa</taxon>
        <taxon>Nematoda</taxon>
        <taxon>Chromadorea</taxon>
        <taxon>Rhabditida</taxon>
        <taxon>Rhabditina</taxon>
        <taxon>Rhabditomorpha</taxon>
        <taxon>Rhabditoidea</taxon>
        <taxon>Rhabditidae</taxon>
        <taxon>Peloderinae</taxon>
        <taxon>Caenorhabditis</taxon>
    </lineage>
</organism>
<evidence type="ECO:0000313" key="1">
    <source>
        <dbReference type="EMBL" id="UMM41817.1"/>
    </source>
</evidence>
<keyword evidence="2" id="KW-1185">Reference proteome</keyword>
<reference evidence="1 2" key="1">
    <citation type="submission" date="2022-04" db="EMBL/GenBank/DDBJ databases">
        <title>Chromosome-level reference genomes for two strains of Caenorhabditis briggsae: an improved platform for comparative genomics.</title>
        <authorList>
            <person name="Stevens L."/>
            <person name="Andersen E."/>
        </authorList>
    </citation>
    <scope>NUCLEOTIDE SEQUENCE [LARGE SCALE GENOMIC DNA]</scope>
    <source>
        <strain evidence="1">VX34</strain>
        <tissue evidence="1">Whole-organism</tissue>
    </source>
</reference>
<sequence length="82" mass="9606">MPSESRTSAKCVKSNHKTRRHGECQCQNKDYSAHFLLFFGFLFQNPFLELFPKGQNSKETIQVNLCISEESAFDMFWFGYRA</sequence>
<proteinExistence type="predicted"/>
<accession>A0AAE9FEK4</accession>
<gene>
    <name evidence="1" type="ORF">L5515_017909</name>
</gene>
<dbReference type="EMBL" id="CP092625">
    <property type="protein sequence ID" value="UMM41817.1"/>
    <property type="molecule type" value="Genomic_DNA"/>
</dbReference>
<evidence type="ECO:0000313" key="2">
    <source>
        <dbReference type="Proteomes" id="UP000829354"/>
    </source>
</evidence>
<protein>
    <submittedName>
        <fullName evidence="1">Uncharacterized protein</fullName>
    </submittedName>
</protein>
<dbReference type="Proteomes" id="UP000829354">
    <property type="component" value="Chromosome X"/>
</dbReference>